<evidence type="ECO:0000313" key="5">
    <source>
        <dbReference type="EMBL" id="NLV08022.1"/>
    </source>
</evidence>
<proteinExistence type="predicted"/>
<keyword evidence="2" id="KW-0472">Membrane</keyword>
<protein>
    <recommendedName>
        <fullName evidence="3">DUF7344 domain-containing protein</fullName>
    </recommendedName>
</protein>
<evidence type="ECO:0000313" key="4">
    <source>
        <dbReference type="EMBL" id="KOX92625.1"/>
    </source>
</evidence>
<feature type="transmembrane region" description="Helical" evidence="2">
    <location>
        <begin position="154"/>
        <end position="175"/>
    </location>
</feature>
<organism evidence="4 6">
    <name type="scientific">Haloarcula rubripromontorii</name>
    <dbReference type="NCBI Taxonomy" id="1705562"/>
    <lineage>
        <taxon>Archaea</taxon>
        <taxon>Methanobacteriati</taxon>
        <taxon>Methanobacteriota</taxon>
        <taxon>Stenosarchaea group</taxon>
        <taxon>Halobacteria</taxon>
        <taxon>Halobacteriales</taxon>
        <taxon>Haloarculaceae</taxon>
        <taxon>Haloarcula</taxon>
    </lineage>
</organism>
<keyword evidence="6" id="KW-1185">Reference proteome</keyword>
<dbReference type="EMBL" id="LIUF01000004">
    <property type="protein sequence ID" value="KOX92625.1"/>
    <property type="molecule type" value="Genomic_DNA"/>
</dbReference>
<feature type="transmembrane region" description="Helical" evidence="2">
    <location>
        <begin position="181"/>
        <end position="201"/>
    </location>
</feature>
<evidence type="ECO:0000259" key="3">
    <source>
        <dbReference type="Pfam" id="PF24035"/>
    </source>
</evidence>
<dbReference type="InterPro" id="IPR055768">
    <property type="entry name" value="DUF7344"/>
</dbReference>
<accession>A0A0M9AKE2</accession>
<reference evidence="5" key="2">
    <citation type="submission" date="2019-12" db="EMBL/GenBank/DDBJ databases">
        <title>The whole-genome sequencing of Haloarcula japonica strain pws8.</title>
        <authorList>
            <person name="Verma D.K."/>
            <person name="Gopal K."/>
            <person name="Prasad E.S."/>
        </authorList>
    </citation>
    <scope>NUCLEOTIDE SEQUENCE</scope>
    <source>
        <strain evidence="5">Pws8</strain>
    </source>
</reference>
<dbReference type="RefSeq" id="WP_053968897.1">
    <property type="nucleotide sequence ID" value="NZ_JAWJXX010000002.1"/>
</dbReference>
<dbReference type="Proteomes" id="UP000610611">
    <property type="component" value="Unassembled WGS sequence"/>
</dbReference>
<dbReference type="Pfam" id="PF24035">
    <property type="entry name" value="DUF7344"/>
    <property type="match status" value="1"/>
</dbReference>
<feature type="region of interest" description="Disordered" evidence="1">
    <location>
        <begin position="1"/>
        <end position="42"/>
    </location>
</feature>
<dbReference type="InterPro" id="IPR036388">
    <property type="entry name" value="WH-like_DNA-bd_sf"/>
</dbReference>
<dbReference type="PATRIC" id="fig|1705562.3.peg.3600"/>
<comment type="caution">
    <text evidence="4">The sequence shown here is derived from an EMBL/GenBank/DDBJ whole genome shotgun (WGS) entry which is preliminary data.</text>
</comment>
<feature type="compositionally biased region" description="Polar residues" evidence="1">
    <location>
        <begin position="27"/>
        <end position="38"/>
    </location>
</feature>
<gene>
    <name evidence="4" type="ORF">AMS69_14895</name>
    <name evidence="5" type="ORF">GOC83_17995</name>
</gene>
<sequence>MGVKDTAQTEAEPDNKLNDESVPAPTGTESSGDQATSQEQDDADVSLDVIFEILKNSRRREVLHFLRERDEQVSLGELAEHVAAIENETTTDALTSSERKRVYVGLYQCHLPKMDDIGVVDFNQDRGHITLTEKADDFEKYLDRSEDGEAHQQWYQYYAAVSVLGAMVLAASVAFSLPGSIVLGLFSLVVGVAGACSVYHWSVEREMPEGE</sequence>
<evidence type="ECO:0000256" key="1">
    <source>
        <dbReference type="SAM" id="MobiDB-lite"/>
    </source>
</evidence>
<dbReference type="Proteomes" id="UP000037729">
    <property type="component" value="Unassembled WGS sequence"/>
</dbReference>
<dbReference type="AlphaFoldDB" id="A0A0M9AKE2"/>
<keyword evidence="2" id="KW-1133">Transmembrane helix</keyword>
<keyword evidence="2" id="KW-0812">Transmembrane</keyword>
<feature type="domain" description="DUF7344" evidence="3">
    <location>
        <begin position="51"/>
        <end position="129"/>
    </location>
</feature>
<dbReference type="OrthoDB" id="331021at2157"/>
<evidence type="ECO:0000256" key="2">
    <source>
        <dbReference type="SAM" id="Phobius"/>
    </source>
</evidence>
<evidence type="ECO:0000313" key="6">
    <source>
        <dbReference type="Proteomes" id="UP000037729"/>
    </source>
</evidence>
<dbReference type="Gene3D" id="1.10.10.10">
    <property type="entry name" value="Winged helix-like DNA-binding domain superfamily/Winged helix DNA-binding domain"/>
    <property type="match status" value="1"/>
</dbReference>
<dbReference type="EMBL" id="WOWB01000003">
    <property type="protein sequence ID" value="NLV08022.1"/>
    <property type="molecule type" value="Genomic_DNA"/>
</dbReference>
<reference evidence="4 6" key="1">
    <citation type="submission" date="2015-08" db="EMBL/GenBank/DDBJ databases">
        <title>Genomes of Isolates from Cabo Rojo, PR.</title>
        <authorList>
            <person name="Sanchez-Nieves R.L."/>
            <person name="Montalvo-Rodriguez R."/>
        </authorList>
    </citation>
    <scope>NUCLEOTIDE SEQUENCE [LARGE SCALE GENOMIC DNA]</scope>
    <source>
        <strain evidence="4 6">SL3</strain>
    </source>
</reference>
<name>A0A0M9AKE2_9EURY</name>